<accession>A0A5E4V1S2</accession>
<evidence type="ECO:0000313" key="13">
    <source>
        <dbReference type="Proteomes" id="UP000366945"/>
    </source>
</evidence>
<keyword evidence="6 10" id="KW-0547">Nucleotide-binding</keyword>
<dbReference type="InterPro" id="IPR020556">
    <property type="entry name" value="Amidase_CS"/>
</dbReference>
<comment type="function">
    <text evidence="10">Allows the formation of correctly charged Gln-tRNA(Gln) through the transamidation of misacylated Glu-tRNA(Gln) in organisms which lack glutaminyl-tRNA synthetase. The reaction takes place in the presence of glutamine and ATP through an activated gamma-phospho-Glu-tRNA(Gln).</text>
</comment>
<dbReference type="RefSeq" id="WP_150679629.1">
    <property type="nucleotide sequence ID" value="NZ_CABPSK010000002.1"/>
</dbReference>
<dbReference type="Pfam" id="PF01425">
    <property type="entry name" value="Amidase"/>
    <property type="match status" value="1"/>
</dbReference>
<dbReference type="GO" id="GO:0016740">
    <property type="term" value="F:transferase activity"/>
    <property type="evidence" value="ECO:0007669"/>
    <property type="project" value="UniProtKB-KW"/>
</dbReference>
<dbReference type="GeneID" id="300404345"/>
<evidence type="ECO:0000256" key="5">
    <source>
        <dbReference type="ARBA" id="ARBA00022598"/>
    </source>
</evidence>
<dbReference type="GO" id="GO:0050567">
    <property type="term" value="F:glutaminyl-tRNA synthase (glutamine-hydrolyzing) activity"/>
    <property type="evidence" value="ECO:0007669"/>
    <property type="project" value="UniProtKB-UniRule"/>
</dbReference>
<dbReference type="GO" id="GO:0030956">
    <property type="term" value="C:glutamyl-tRNA(Gln) amidotransferase complex"/>
    <property type="evidence" value="ECO:0007669"/>
    <property type="project" value="InterPro"/>
</dbReference>
<dbReference type="SUPFAM" id="SSF75304">
    <property type="entry name" value="Amidase signature (AS) enzymes"/>
    <property type="match status" value="1"/>
</dbReference>
<feature type="domain" description="Amidase" evidence="11">
    <location>
        <begin position="24"/>
        <end position="476"/>
    </location>
</feature>
<dbReference type="PANTHER" id="PTHR11895:SF151">
    <property type="entry name" value="GLUTAMYL-TRNA(GLN) AMIDOTRANSFERASE SUBUNIT A"/>
    <property type="match status" value="1"/>
</dbReference>
<comment type="similarity">
    <text evidence="1 10">Belongs to the amidase family. GatA subfamily.</text>
</comment>
<evidence type="ECO:0000256" key="9">
    <source>
        <dbReference type="ARBA" id="ARBA00047407"/>
    </source>
</evidence>
<dbReference type="GO" id="GO:0006412">
    <property type="term" value="P:translation"/>
    <property type="evidence" value="ECO:0007669"/>
    <property type="project" value="UniProtKB-UniRule"/>
</dbReference>
<evidence type="ECO:0000256" key="7">
    <source>
        <dbReference type="ARBA" id="ARBA00022840"/>
    </source>
</evidence>
<dbReference type="Proteomes" id="UP000366945">
    <property type="component" value="Unassembled WGS sequence"/>
</dbReference>
<feature type="active site" description="Charge relay system" evidence="10">
    <location>
        <position position="79"/>
    </location>
</feature>
<feature type="active site" description="Charge relay system" evidence="10">
    <location>
        <position position="154"/>
    </location>
</feature>
<dbReference type="EC" id="6.3.5.7" evidence="3 10"/>
<organism evidence="12 13">
    <name type="scientific">Pandoraea pneumonica</name>
    <dbReference type="NCBI Taxonomy" id="2508299"/>
    <lineage>
        <taxon>Bacteria</taxon>
        <taxon>Pseudomonadati</taxon>
        <taxon>Pseudomonadota</taxon>
        <taxon>Betaproteobacteria</taxon>
        <taxon>Burkholderiales</taxon>
        <taxon>Burkholderiaceae</taxon>
        <taxon>Pandoraea</taxon>
    </lineage>
</organism>
<dbReference type="EMBL" id="CABPSK010000002">
    <property type="protein sequence ID" value="VVE04730.1"/>
    <property type="molecule type" value="Genomic_DNA"/>
</dbReference>
<dbReference type="GO" id="GO:0005524">
    <property type="term" value="F:ATP binding"/>
    <property type="evidence" value="ECO:0007669"/>
    <property type="project" value="UniProtKB-KW"/>
</dbReference>
<keyword evidence="7 10" id="KW-0067">ATP-binding</keyword>
<sequence>MEQDLIHLQDLRAALDAKRVSSVELTQHYLARIDAAADLNAFVQVDAEASLAQARAADARIAAGEGANHPLLGIPVAHKDVFVTRGWRSTAGSRMLENYVSPFDAAVVERLGGAGMVTLGKTNMDEFAMGSSNENSYFGPVKNPWDKRAVPGGSSGGSAAAVAARLAPVATGTDTGGSIRQPAAFCGVTGIKPTYGRVSRYGMIAFASSLDQGGPFGHSAADCAWMLNGMAGFDSRDSTSLERADEDFARGLGKPLDGATADKPLAGLRIGLPAEYFGEGLDADVREAIDNALVEFEKLGAVRVPVTLPKTELSIPVYYVLAPAEASSNLSRFDGVRFGHRAAEYGDLLDMYKKSRAEGFGTEVKRRILVGAYVLSHGYYDAYYLQAQKIRRLIAQDFQNAFAQCDVIMGPVAPSVAWNLGEKSADPVQMYLADIYTLSVSLAGLPGMSLPVGQGRDARPVGLQMIGNYFDEARLLQVADAFQRATDWHKRAPAGV</sequence>
<evidence type="ECO:0000256" key="1">
    <source>
        <dbReference type="ARBA" id="ARBA00008069"/>
    </source>
</evidence>
<keyword evidence="8 10" id="KW-0648">Protein biosynthesis</keyword>
<comment type="subunit">
    <text evidence="2 10">Heterotrimer of A, B and C subunits.</text>
</comment>
<dbReference type="HAMAP" id="MF_00120">
    <property type="entry name" value="GatA"/>
    <property type="match status" value="1"/>
</dbReference>
<dbReference type="OrthoDB" id="9811471at2"/>
<gene>
    <name evidence="10" type="primary">gatA</name>
    <name evidence="12" type="ORF">PPN31114_02315</name>
</gene>
<dbReference type="PROSITE" id="PS00571">
    <property type="entry name" value="AMIDASES"/>
    <property type="match status" value="1"/>
</dbReference>
<name>A0A5E4V1S2_9BURK</name>
<dbReference type="NCBIfam" id="TIGR00132">
    <property type="entry name" value="gatA"/>
    <property type="match status" value="1"/>
</dbReference>
<proteinExistence type="inferred from homology"/>
<evidence type="ECO:0000256" key="10">
    <source>
        <dbReference type="HAMAP-Rule" id="MF_00120"/>
    </source>
</evidence>
<dbReference type="InterPro" id="IPR000120">
    <property type="entry name" value="Amidase"/>
</dbReference>
<reference evidence="12 13" key="1">
    <citation type="submission" date="2019-08" db="EMBL/GenBank/DDBJ databases">
        <authorList>
            <person name="Peeters C."/>
        </authorList>
    </citation>
    <scope>NUCLEOTIDE SEQUENCE [LARGE SCALE GENOMIC DNA]</scope>
    <source>
        <strain evidence="12 13">LMG 31114</strain>
    </source>
</reference>
<evidence type="ECO:0000259" key="11">
    <source>
        <dbReference type="Pfam" id="PF01425"/>
    </source>
</evidence>
<dbReference type="InterPro" id="IPR004412">
    <property type="entry name" value="GatA"/>
</dbReference>
<keyword evidence="5 10" id="KW-0436">Ligase</keyword>
<dbReference type="PANTHER" id="PTHR11895">
    <property type="entry name" value="TRANSAMIDASE"/>
    <property type="match status" value="1"/>
</dbReference>
<evidence type="ECO:0000256" key="6">
    <source>
        <dbReference type="ARBA" id="ARBA00022741"/>
    </source>
</evidence>
<evidence type="ECO:0000313" key="12">
    <source>
        <dbReference type="EMBL" id="VVE04730.1"/>
    </source>
</evidence>
<dbReference type="InterPro" id="IPR036928">
    <property type="entry name" value="AS_sf"/>
</dbReference>
<dbReference type="InterPro" id="IPR023631">
    <property type="entry name" value="Amidase_dom"/>
</dbReference>
<comment type="catalytic activity">
    <reaction evidence="9 10">
        <text>L-glutamyl-tRNA(Gln) + L-glutamine + ATP + H2O = L-glutaminyl-tRNA(Gln) + L-glutamate + ADP + phosphate + H(+)</text>
        <dbReference type="Rhea" id="RHEA:17521"/>
        <dbReference type="Rhea" id="RHEA-COMP:9681"/>
        <dbReference type="Rhea" id="RHEA-COMP:9684"/>
        <dbReference type="ChEBI" id="CHEBI:15377"/>
        <dbReference type="ChEBI" id="CHEBI:15378"/>
        <dbReference type="ChEBI" id="CHEBI:29985"/>
        <dbReference type="ChEBI" id="CHEBI:30616"/>
        <dbReference type="ChEBI" id="CHEBI:43474"/>
        <dbReference type="ChEBI" id="CHEBI:58359"/>
        <dbReference type="ChEBI" id="CHEBI:78520"/>
        <dbReference type="ChEBI" id="CHEBI:78521"/>
        <dbReference type="ChEBI" id="CHEBI:456216"/>
        <dbReference type="EC" id="6.3.5.7"/>
    </reaction>
</comment>
<evidence type="ECO:0000256" key="2">
    <source>
        <dbReference type="ARBA" id="ARBA00011123"/>
    </source>
</evidence>
<evidence type="ECO:0000256" key="3">
    <source>
        <dbReference type="ARBA" id="ARBA00012739"/>
    </source>
</evidence>
<evidence type="ECO:0000256" key="8">
    <source>
        <dbReference type="ARBA" id="ARBA00022917"/>
    </source>
</evidence>
<dbReference type="Gene3D" id="3.90.1300.10">
    <property type="entry name" value="Amidase signature (AS) domain"/>
    <property type="match status" value="1"/>
</dbReference>
<protein>
    <recommendedName>
        <fullName evidence="4 10">Glutamyl-tRNA(Gln) amidotransferase subunit A</fullName>
        <shortName evidence="10">Glu-ADT subunit A</shortName>
        <ecNumber evidence="3 10">6.3.5.7</ecNumber>
    </recommendedName>
</protein>
<evidence type="ECO:0000256" key="4">
    <source>
        <dbReference type="ARBA" id="ARBA00014428"/>
    </source>
</evidence>
<feature type="active site" description="Acyl-ester intermediate" evidence="10">
    <location>
        <position position="178"/>
    </location>
</feature>
<keyword evidence="13" id="KW-1185">Reference proteome</keyword>
<keyword evidence="12" id="KW-0808">Transferase</keyword>
<dbReference type="AlphaFoldDB" id="A0A5E4V1S2"/>